<dbReference type="PRINTS" id="PR00385">
    <property type="entry name" value="P450"/>
</dbReference>
<comment type="similarity">
    <text evidence="2 9">Belongs to the cytochrome P450 family.</text>
</comment>
<keyword evidence="4 8" id="KW-0479">Metal-binding</keyword>
<evidence type="ECO:0000256" key="2">
    <source>
        <dbReference type="ARBA" id="ARBA00010617"/>
    </source>
</evidence>
<dbReference type="PANTHER" id="PTHR24301">
    <property type="entry name" value="THROMBOXANE-A SYNTHASE"/>
    <property type="match status" value="1"/>
</dbReference>
<dbReference type="PROSITE" id="PS00086">
    <property type="entry name" value="CYTOCHROME_P450"/>
    <property type="match status" value="1"/>
</dbReference>
<keyword evidence="6 8" id="KW-0408">Iron</keyword>
<keyword evidence="5 9" id="KW-0560">Oxidoreductase</keyword>
<dbReference type="FunFam" id="1.10.630.10:FF:000182">
    <property type="entry name" value="Cytochrome P450 3A4"/>
    <property type="match status" value="1"/>
</dbReference>
<organism evidence="11">
    <name type="scientific">Picea glauca</name>
    <name type="common">White spruce</name>
    <name type="synonym">Pinus glauca</name>
    <dbReference type="NCBI Taxonomy" id="3330"/>
    <lineage>
        <taxon>Eukaryota</taxon>
        <taxon>Viridiplantae</taxon>
        <taxon>Streptophyta</taxon>
        <taxon>Embryophyta</taxon>
        <taxon>Tracheophyta</taxon>
        <taxon>Spermatophyta</taxon>
        <taxon>Pinopsida</taxon>
        <taxon>Pinidae</taxon>
        <taxon>Conifers I</taxon>
        <taxon>Pinales</taxon>
        <taxon>Pinaceae</taxon>
        <taxon>Picea</taxon>
    </lineage>
</organism>
<protein>
    <submittedName>
        <fullName evidence="11">Cytochrome p450 family CYP711A member</fullName>
    </submittedName>
</protein>
<dbReference type="GO" id="GO:0004497">
    <property type="term" value="F:monooxygenase activity"/>
    <property type="evidence" value="ECO:0007669"/>
    <property type="project" value="UniProtKB-KW"/>
</dbReference>
<dbReference type="InterPro" id="IPR001128">
    <property type="entry name" value="Cyt_P450"/>
</dbReference>
<keyword evidence="10" id="KW-1133">Transmembrane helix</keyword>
<gene>
    <name evidence="11" type="primary">MAX1</name>
</gene>
<dbReference type="EMBL" id="JX566695">
    <property type="protein sequence ID" value="AGI65359.1"/>
    <property type="molecule type" value="mRNA"/>
</dbReference>
<sequence>MASLCGLLTIFSTETDRFISTQDQFMNTTTILICVFILAAASITAWIYLAIPTWKVRRVPSPPAFWLLGHLPLLAKHGPEVFIQLARKYGPIYRFNIGRQPLVIIADADLCREVGIKKFKQFSNRSIPSPIASSPLHQKGLFFTRDSRWSSMRGAIQPLYQTGRISNLLPVMERVVCVLKRKLAAKEKTDDIDFSELLLRVATDIIGEAAFGERFGLTEETTAISSSNPAEVSEFIKQHVYSTSSLKMDLNGTFSILAGILFPIAQEPFRQILSRIPGTGDWKVCINNRRLTHRLNAIVEKRKKDVVGKEKRMDFLSTVTGSKFSRELFSEEYISALTYEHLLAGSATTSFTISVILYLVSAHPDVESKLLREIDEFGPPDRNPAAEDLDIKFPYLTQVIKEAMRFYTVSPLVAREASEPVQIGGYTLPKGTWVWMALNALAKDPRYFPEPEMFNPERFDPECEEEKNRHPYANSPFGIGPRACIGMKFAFQEIKVVLIHLYQLYTFDHSPAMENPLEFQFGIVVSVKYGIRLRLRHRRAQSPV</sequence>
<evidence type="ECO:0000256" key="3">
    <source>
        <dbReference type="ARBA" id="ARBA00022617"/>
    </source>
</evidence>
<dbReference type="PRINTS" id="PR00463">
    <property type="entry name" value="EP450I"/>
</dbReference>
<dbReference type="InterPro" id="IPR036396">
    <property type="entry name" value="Cyt_P450_sf"/>
</dbReference>
<keyword evidence="10" id="KW-0812">Transmembrane</keyword>
<evidence type="ECO:0000313" key="11">
    <source>
        <dbReference type="EMBL" id="AGI65359.1"/>
    </source>
</evidence>
<dbReference type="InterPro" id="IPR002401">
    <property type="entry name" value="Cyt_P450_E_grp-I"/>
</dbReference>
<keyword evidence="7 9" id="KW-0503">Monooxygenase</keyword>
<evidence type="ECO:0000256" key="7">
    <source>
        <dbReference type="ARBA" id="ARBA00023033"/>
    </source>
</evidence>
<dbReference type="GO" id="GO:0020037">
    <property type="term" value="F:heme binding"/>
    <property type="evidence" value="ECO:0007669"/>
    <property type="project" value="InterPro"/>
</dbReference>
<feature type="transmembrane region" description="Helical" evidence="10">
    <location>
        <begin position="25"/>
        <end position="51"/>
    </location>
</feature>
<dbReference type="Pfam" id="PF00067">
    <property type="entry name" value="p450"/>
    <property type="match status" value="1"/>
</dbReference>
<evidence type="ECO:0000256" key="8">
    <source>
        <dbReference type="PIRSR" id="PIRSR602401-1"/>
    </source>
</evidence>
<dbReference type="PANTHER" id="PTHR24301:SF2">
    <property type="entry name" value="THROMBOXANE-A SYNTHASE"/>
    <property type="match status" value="1"/>
</dbReference>
<name>M9QY64_PICGL</name>
<keyword evidence="3 8" id="KW-0349">Heme</keyword>
<evidence type="ECO:0000256" key="4">
    <source>
        <dbReference type="ARBA" id="ARBA00022723"/>
    </source>
</evidence>
<dbReference type="GO" id="GO:0016705">
    <property type="term" value="F:oxidoreductase activity, acting on paired donors, with incorporation or reduction of molecular oxygen"/>
    <property type="evidence" value="ECO:0007669"/>
    <property type="project" value="InterPro"/>
</dbReference>
<feature type="binding site" description="axial binding residue" evidence="8">
    <location>
        <position position="484"/>
    </location>
    <ligand>
        <name>heme</name>
        <dbReference type="ChEBI" id="CHEBI:30413"/>
    </ligand>
    <ligandPart>
        <name>Fe</name>
        <dbReference type="ChEBI" id="CHEBI:18248"/>
    </ligandPart>
</feature>
<comment type="cofactor">
    <cofactor evidence="1 8">
        <name>heme</name>
        <dbReference type="ChEBI" id="CHEBI:30413"/>
    </cofactor>
</comment>
<dbReference type="InterPro" id="IPR017972">
    <property type="entry name" value="Cyt_P450_CS"/>
</dbReference>
<dbReference type="SUPFAM" id="SSF48264">
    <property type="entry name" value="Cytochrome P450"/>
    <property type="match status" value="1"/>
</dbReference>
<accession>M9QY64</accession>
<reference evidence="11" key="2">
    <citation type="journal article" date="2013" name="Plant Physiol.">
        <title>A Role for MORE AXILLARY GROWTH1 (MAX1) in Evolutionary Diversity in Strigolactone Signaling Upstream of MAX2.</title>
        <authorList>
            <person name="Challis R.J."/>
            <person name="Hepworth J."/>
            <person name="Mouchel C."/>
            <person name="Waites R."/>
            <person name="Leyser O."/>
        </authorList>
    </citation>
    <scope>NUCLEOTIDE SEQUENCE</scope>
</reference>
<dbReference type="Gene3D" id="1.10.630.10">
    <property type="entry name" value="Cytochrome P450"/>
    <property type="match status" value="1"/>
</dbReference>
<evidence type="ECO:0000256" key="10">
    <source>
        <dbReference type="SAM" id="Phobius"/>
    </source>
</evidence>
<evidence type="ECO:0000256" key="1">
    <source>
        <dbReference type="ARBA" id="ARBA00001971"/>
    </source>
</evidence>
<evidence type="ECO:0000256" key="9">
    <source>
        <dbReference type="RuleBase" id="RU000461"/>
    </source>
</evidence>
<evidence type="ECO:0000256" key="5">
    <source>
        <dbReference type="ARBA" id="ARBA00023002"/>
    </source>
</evidence>
<dbReference type="GO" id="GO:0005506">
    <property type="term" value="F:iron ion binding"/>
    <property type="evidence" value="ECO:0007669"/>
    <property type="project" value="InterPro"/>
</dbReference>
<reference evidence="11" key="1">
    <citation type="submission" date="2012-08" db="EMBL/GenBank/DDBJ databases">
        <authorList>
            <person name="Challis R."/>
            <person name="Hepworth J."/>
            <person name="Mouchel C."/>
            <person name="Waites R."/>
            <person name="Leyser O."/>
        </authorList>
    </citation>
    <scope>NUCLEOTIDE SEQUENCE</scope>
</reference>
<proteinExistence type="evidence at transcript level"/>
<keyword evidence="10" id="KW-0472">Membrane</keyword>
<evidence type="ECO:0000256" key="6">
    <source>
        <dbReference type="ARBA" id="ARBA00023004"/>
    </source>
</evidence>
<dbReference type="AlphaFoldDB" id="M9QY64"/>